<feature type="transmembrane region" description="Helical" evidence="8">
    <location>
        <begin position="39"/>
        <end position="63"/>
    </location>
</feature>
<feature type="transmembrane region" description="Helical" evidence="8">
    <location>
        <begin position="161"/>
        <end position="183"/>
    </location>
</feature>
<feature type="region of interest" description="Disordered" evidence="7">
    <location>
        <begin position="462"/>
        <end position="482"/>
    </location>
</feature>
<feature type="transmembrane region" description="Helical" evidence="8">
    <location>
        <begin position="344"/>
        <end position="364"/>
    </location>
</feature>
<dbReference type="AlphaFoldDB" id="A0A2R3Z4W4"/>
<feature type="transmembrane region" description="Helical" evidence="8">
    <location>
        <begin position="115"/>
        <end position="135"/>
    </location>
</feature>
<feature type="compositionally biased region" description="Basic and acidic residues" evidence="7">
    <location>
        <begin position="462"/>
        <end position="476"/>
    </location>
</feature>
<dbReference type="RefSeq" id="WP_107012079.1">
    <property type="nucleotide sequence ID" value="NZ_CP028136.1"/>
</dbReference>
<evidence type="ECO:0000313" key="10">
    <source>
        <dbReference type="Proteomes" id="UP000241507"/>
    </source>
</evidence>
<feature type="transmembrane region" description="Helical" evidence="8">
    <location>
        <begin position="407"/>
        <end position="433"/>
    </location>
</feature>
<name>A0A2R3Z4W4_9FLAO</name>
<evidence type="ECO:0000256" key="6">
    <source>
        <dbReference type="ARBA" id="ARBA00023136"/>
    </source>
</evidence>
<dbReference type="Proteomes" id="UP000241507">
    <property type="component" value="Chromosome"/>
</dbReference>
<evidence type="ECO:0000256" key="4">
    <source>
        <dbReference type="ARBA" id="ARBA00022692"/>
    </source>
</evidence>
<feature type="transmembrane region" description="Helical" evidence="8">
    <location>
        <begin position="262"/>
        <end position="282"/>
    </location>
</feature>
<dbReference type="PANTHER" id="PTHR43044">
    <property type="match status" value="1"/>
</dbReference>
<feature type="transmembrane region" description="Helical" evidence="8">
    <location>
        <begin position="83"/>
        <end position="103"/>
    </location>
</feature>
<keyword evidence="5 8" id="KW-1133">Transmembrane helix</keyword>
<evidence type="ECO:0000256" key="3">
    <source>
        <dbReference type="ARBA" id="ARBA00022475"/>
    </source>
</evidence>
<feature type="transmembrane region" description="Helical" evidence="8">
    <location>
        <begin position="303"/>
        <end position="324"/>
    </location>
</feature>
<dbReference type="PANTHER" id="PTHR43044:SF2">
    <property type="entry name" value="POLYSULPHIDE REDUCTASE NRFD"/>
    <property type="match status" value="1"/>
</dbReference>
<feature type="transmembrane region" description="Helical" evidence="8">
    <location>
        <begin position="371"/>
        <end position="387"/>
    </location>
</feature>
<dbReference type="EMBL" id="CP028136">
    <property type="protein sequence ID" value="AVR45301.1"/>
    <property type="molecule type" value="Genomic_DNA"/>
</dbReference>
<sequence length="599" mass="68228">MSSHYEAPIREPLVTGDKSYHDVSVEIAAPIEGRANKSWWIVFSIALVAFLWGLGCIIYTVSTGIGVWGLNKTIGWAWDITNFVWWVGIGHAGTLISAVLLLFRQKWRMAVNRSAEAMTIFAVVQAGLFPIIHMGRPWLAYWVLPIPNQFGSLWVNFNSPLLWDVFAISTYLSVSLVFWWTGLLPDFAMIRDRATKPFQKKIYTLLSFGWSGRVKDWQRFEEVSLVLAGLATPLVLSVHTIVSFDFATSVVPGWHSTIFPPYFVAGAIFSGFAMVQTLLLIMRKVVNLEDYITVLHIEYMNKVIILTGGIVSVAYITEFFIGWYSGSPYENYTYLSWGAATGPYWWAFWALITCNFIVPLSLWVKKLRRNIMWTFVVALIINTGMWFERFNIIVVDLSHGRTPSSWAMFSPTFVDIGVFIGTIGFFFVLFLLYARTFPVIAQAEVKTILKSSGEKYKKLRAEHGDEVSHVDSDPTAKEPASNIREDLTEQFDEENPEHEDTVNADAITLSEVQKERLDEMLSRVGVYDPKTQEAGDLTKLKAVGPLLQQRLHQVGLYTFDQVSKLEERDFELLNELIDRFPNAEKREDWVAQATKLKNK</sequence>
<keyword evidence="6 8" id="KW-0472">Membrane</keyword>
<feature type="transmembrane region" description="Helical" evidence="8">
    <location>
        <begin position="223"/>
        <end position="242"/>
    </location>
</feature>
<evidence type="ECO:0000256" key="5">
    <source>
        <dbReference type="ARBA" id="ARBA00022989"/>
    </source>
</evidence>
<organism evidence="9 10">
    <name type="scientific">Christiangramia fulva</name>
    <dbReference type="NCBI Taxonomy" id="2126553"/>
    <lineage>
        <taxon>Bacteria</taxon>
        <taxon>Pseudomonadati</taxon>
        <taxon>Bacteroidota</taxon>
        <taxon>Flavobacteriia</taxon>
        <taxon>Flavobacteriales</taxon>
        <taxon>Flavobacteriaceae</taxon>
        <taxon>Christiangramia</taxon>
    </lineage>
</organism>
<evidence type="ECO:0000256" key="7">
    <source>
        <dbReference type="SAM" id="MobiDB-lite"/>
    </source>
</evidence>
<accession>A0A2R3Z4W4</accession>
<dbReference type="InterPro" id="IPR005614">
    <property type="entry name" value="NrfD-like"/>
</dbReference>
<evidence type="ECO:0000313" key="9">
    <source>
        <dbReference type="EMBL" id="AVR45301.1"/>
    </source>
</evidence>
<protein>
    <submittedName>
        <fullName evidence="9">Molybdopterin oxidoreductase</fullName>
    </submittedName>
</protein>
<evidence type="ECO:0000256" key="2">
    <source>
        <dbReference type="ARBA" id="ARBA00008929"/>
    </source>
</evidence>
<dbReference type="Pfam" id="PF03916">
    <property type="entry name" value="NrfD"/>
    <property type="match status" value="1"/>
</dbReference>
<proteinExistence type="inferred from homology"/>
<evidence type="ECO:0000256" key="8">
    <source>
        <dbReference type="SAM" id="Phobius"/>
    </source>
</evidence>
<dbReference type="GO" id="GO:0005886">
    <property type="term" value="C:plasma membrane"/>
    <property type="evidence" value="ECO:0007669"/>
    <property type="project" value="UniProtKB-SubCell"/>
</dbReference>
<keyword evidence="10" id="KW-1185">Reference proteome</keyword>
<reference evidence="10" key="1">
    <citation type="submission" date="2018-03" db="EMBL/GenBank/DDBJ databases">
        <title>Gramella fulva sp. nov., isolated from a dry surface of tidal flat.</title>
        <authorList>
            <person name="Hwang S.H."/>
            <person name="Hwang W.M."/>
            <person name="Kang K."/>
            <person name="Ahn T.-Y."/>
        </authorList>
    </citation>
    <scope>NUCLEOTIDE SEQUENCE [LARGE SCALE GENOMIC DNA]</scope>
    <source>
        <strain evidence="10">SH35</strain>
    </source>
</reference>
<gene>
    <name evidence="9" type="ORF">C7S20_08490</name>
</gene>
<dbReference type="OrthoDB" id="9806499at2"/>
<keyword evidence="4 8" id="KW-0812">Transmembrane</keyword>
<comment type="similarity">
    <text evidence="2">Belongs to the NrfD family.</text>
</comment>
<evidence type="ECO:0000256" key="1">
    <source>
        <dbReference type="ARBA" id="ARBA00004651"/>
    </source>
</evidence>
<comment type="subcellular location">
    <subcellularLocation>
        <location evidence="1">Cell membrane</location>
        <topology evidence="1">Multi-pass membrane protein</topology>
    </subcellularLocation>
</comment>
<dbReference type="KEGG" id="grs:C7S20_08490"/>
<keyword evidence="3" id="KW-1003">Cell membrane</keyword>